<protein>
    <submittedName>
        <fullName evidence="2">Uncharacterized protein</fullName>
    </submittedName>
</protein>
<dbReference type="AlphaFoldDB" id="A0AAW1MS76"/>
<organism evidence="2 3">
    <name type="scientific">Saponaria officinalis</name>
    <name type="common">Common soapwort</name>
    <name type="synonym">Lychnis saponaria</name>
    <dbReference type="NCBI Taxonomy" id="3572"/>
    <lineage>
        <taxon>Eukaryota</taxon>
        <taxon>Viridiplantae</taxon>
        <taxon>Streptophyta</taxon>
        <taxon>Embryophyta</taxon>
        <taxon>Tracheophyta</taxon>
        <taxon>Spermatophyta</taxon>
        <taxon>Magnoliopsida</taxon>
        <taxon>eudicotyledons</taxon>
        <taxon>Gunneridae</taxon>
        <taxon>Pentapetalae</taxon>
        <taxon>Caryophyllales</taxon>
        <taxon>Caryophyllaceae</taxon>
        <taxon>Caryophylleae</taxon>
        <taxon>Saponaria</taxon>
    </lineage>
</organism>
<evidence type="ECO:0000313" key="3">
    <source>
        <dbReference type="Proteomes" id="UP001443914"/>
    </source>
</evidence>
<evidence type="ECO:0000256" key="1">
    <source>
        <dbReference type="SAM" id="MobiDB-lite"/>
    </source>
</evidence>
<feature type="region of interest" description="Disordered" evidence="1">
    <location>
        <begin position="169"/>
        <end position="190"/>
    </location>
</feature>
<feature type="region of interest" description="Disordered" evidence="1">
    <location>
        <begin position="1"/>
        <end position="39"/>
    </location>
</feature>
<evidence type="ECO:0000313" key="2">
    <source>
        <dbReference type="EMBL" id="KAK9750391.1"/>
    </source>
</evidence>
<dbReference type="EMBL" id="JBDFQZ010000002">
    <property type="protein sequence ID" value="KAK9750391.1"/>
    <property type="molecule type" value="Genomic_DNA"/>
</dbReference>
<dbReference type="Proteomes" id="UP001443914">
    <property type="component" value="Unassembled WGS sequence"/>
</dbReference>
<reference evidence="2" key="1">
    <citation type="submission" date="2024-03" db="EMBL/GenBank/DDBJ databases">
        <title>WGS assembly of Saponaria officinalis var. Norfolk2.</title>
        <authorList>
            <person name="Jenkins J."/>
            <person name="Shu S."/>
            <person name="Grimwood J."/>
            <person name="Barry K."/>
            <person name="Goodstein D."/>
            <person name="Schmutz J."/>
            <person name="Leebens-Mack J."/>
            <person name="Osbourn A."/>
        </authorList>
    </citation>
    <scope>NUCLEOTIDE SEQUENCE [LARGE SCALE GENOMIC DNA]</scope>
    <source>
        <strain evidence="2">JIC</strain>
    </source>
</reference>
<sequence>MGLLYPLDQNSFTKPSSSKSVSTIAPSLPPHNPQHDHHLGGDEMAAWLHPPEEFYGEPLNPNQTLAVPVVPERALENHPSLSKLPERLATRGFPLFYRMLGNNFAVPPEVLMSGGYTVVDSNETPITSGNHIAVEPNAATTAVAASLWPTVVTSTTMSVIPSVQESLIGEREVERRTASPSSSSATNSATVVAHATGELWGRRKRSKAISRKRKIKEIDGSVATPTPRRSLLKLRFNPVGRNPNMQV</sequence>
<feature type="compositionally biased region" description="Low complexity" evidence="1">
    <location>
        <begin position="11"/>
        <end position="26"/>
    </location>
</feature>
<keyword evidence="3" id="KW-1185">Reference proteome</keyword>
<feature type="compositionally biased region" description="Low complexity" evidence="1">
    <location>
        <begin position="178"/>
        <end position="190"/>
    </location>
</feature>
<proteinExistence type="predicted"/>
<accession>A0AAW1MS76</accession>
<gene>
    <name evidence="2" type="ORF">RND81_02G193100</name>
</gene>
<comment type="caution">
    <text evidence="2">The sequence shown here is derived from an EMBL/GenBank/DDBJ whole genome shotgun (WGS) entry which is preliminary data.</text>
</comment>
<name>A0AAW1MS76_SAPOF</name>